<sequence length="245" mass="27359">MYVPGHGRLSISQVQEALAEFQRRIEAGESDVVVVVGTGVPLLDVLDELEEFNCGAIFEARFDDIGVVDESTVAEIVIIKFRERAHQRAVNQIVVQLNEYAVFTNYRVLAYGGAVQLPGRVRIPDCGISPFDPPLGENPPMYHLIVEVELKNRSIRRNDETFPALALLYRREGPGANATIVDVVSFGTAPFQNAHGIEQTIEHRVRRLPLPTEMEVRAGNPWTADDNPFIIIPSDDILFQARESR</sequence>
<protein>
    <submittedName>
        <fullName evidence="1">Uncharacterized protein</fullName>
    </submittedName>
</protein>
<dbReference type="AlphaFoldDB" id="A0ABD3GLR9"/>
<evidence type="ECO:0000313" key="2">
    <source>
        <dbReference type="Proteomes" id="UP001633002"/>
    </source>
</evidence>
<comment type="caution">
    <text evidence="1">The sequence shown here is derived from an EMBL/GenBank/DDBJ whole genome shotgun (WGS) entry which is preliminary data.</text>
</comment>
<accession>A0ABD3GLR9</accession>
<dbReference type="Proteomes" id="UP001633002">
    <property type="component" value="Unassembled WGS sequence"/>
</dbReference>
<name>A0ABD3GLR9_9MARC</name>
<dbReference type="EMBL" id="JBJQOH010000007">
    <property type="protein sequence ID" value="KAL3679452.1"/>
    <property type="molecule type" value="Genomic_DNA"/>
</dbReference>
<organism evidence="1 2">
    <name type="scientific">Riccia sorocarpa</name>
    <dbReference type="NCBI Taxonomy" id="122646"/>
    <lineage>
        <taxon>Eukaryota</taxon>
        <taxon>Viridiplantae</taxon>
        <taxon>Streptophyta</taxon>
        <taxon>Embryophyta</taxon>
        <taxon>Marchantiophyta</taxon>
        <taxon>Marchantiopsida</taxon>
        <taxon>Marchantiidae</taxon>
        <taxon>Marchantiales</taxon>
        <taxon>Ricciaceae</taxon>
        <taxon>Riccia</taxon>
    </lineage>
</organism>
<reference evidence="1 2" key="1">
    <citation type="submission" date="2024-09" db="EMBL/GenBank/DDBJ databases">
        <title>Chromosome-scale assembly of Riccia sorocarpa.</title>
        <authorList>
            <person name="Paukszto L."/>
        </authorList>
    </citation>
    <scope>NUCLEOTIDE SEQUENCE [LARGE SCALE GENOMIC DNA]</scope>
    <source>
        <strain evidence="1">LP-2024</strain>
        <tissue evidence="1">Aerial parts of the thallus</tissue>
    </source>
</reference>
<proteinExistence type="predicted"/>
<evidence type="ECO:0000313" key="1">
    <source>
        <dbReference type="EMBL" id="KAL3679452.1"/>
    </source>
</evidence>
<gene>
    <name evidence="1" type="ORF">R1sor_022408</name>
</gene>
<keyword evidence="2" id="KW-1185">Reference proteome</keyword>